<proteinExistence type="predicted"/>
<evidence type="ECO:0000313" key="1">
    <source>
        <dbReference type="EMBL" id="JAE31228.1"/>
    </source>
</evidence>
<reference evidence="1" key="2">
    <citation type="journal article" date="2015" name="Data Brief">
        <title>Shoot transcriptome of the giant reed, Arundo donax.</title>
        <authorList>
            <person name="Barrero R.A."/>
            <person name="Guerrero F.D."/>
            <person name="Moolhuijzen P."/>
            <person name="Goolsby J.A."/>
            <person name="Tidwell J."/>
            <person name="Bellgard S.E."/>
            <person name="Bellgard M.I."/>
        </authorList>
    </citation>
    <scope>NUCLEOTIDE SEQUENCE</scope>
    <source>
        <tissue evidence="1">Shoot tissue taken approximately 20 cm above the soil surface</tissue>
    </source>
</reference>
<name>A0A0A9HE87_ARUDO</name>
<sequence length="24" mass="2745">MASFNIVDINKKLSAEPRLGCFYK</sequence>
<dbReference type="EMBL" id="GBRH01166668">
    <property type="protein sequence ID" value="JAE31228.1"/>
    <property type="molecule type" value="Transcribed_RNA"/>
</dbReference>
<dbReference type="AlphaFoldDB" id="A0A0A9HE87"/>
<accession>A0A0A9HE87</accession>
<organism evidence="1">
    <name type="scientific">Arundo donax</name>
    <name type="common">Giant reed</name>
    <name type="synonym">Donax arundinaceus</name>
    <dbReference type="NCBI Taxonomy" id="35708"/>
    <lineage>
        <taxon>Eukaryota</taxon>
        <taxon>Viridiplantae</taxon>
        <taxon>Streptophyta</taxon>
        <taxon>Embryophyta</taxon>
        <taxon>Tracheophyta</taxon>
        <taxon>Spermatophyta</taxon>
        <taxon>Magnoliopsida</taxon>
        <taxon>Liliopsida</taxon>
        <taxon>Poales</taxon>
        <taxon>Poaceae</taxon>
        <taxon>PACMAD clade</taxon>
        <taxon>Arundinoideae</taxon>
        <taxon>Arundineae</taxon>
        <taxon>Arundo</taxon>
    </lineage>
</organism>
<reference evidence="1" key="1">
    <citation type="submission" date="2014-09" db="EMBL/GenBank/DDBJ databases">
        <authorList>
            <person name="Magalhaes I.L.F."/>
            <person name="Oliveira U."/>
            <person name="Santos F.R."/>
            <person name="Vidigal T.H.D.A."/>
            <person name="Brescovit A.D."/>
            <person name="Santos A.J."/>
        </authorList>
    </citation>
    <scope>NUCLEOTIDE SEQUENCE</scope>
    <source>
        <tissue evidence="1">Shoot tissue taken approximately 20 cm above the soil surface</tissue>
    </source>
</reference>
<protein>
    <submittedName>
        <fullName evidence="1">Uncharacterized protein</fullName>
    </submittedName>
</protein>